<keyword evidence="2" id="KW-1185">Reference proteome</keyword>
<gene>
    <name evidence="1" type="ORF">BDM02DRAFT_3074673</name>
</gene>
<evidence type="ECO:0000313" key="2">
    <source>
        <dbReference type="Proteomes" id="UP000886501"/>
    </source>
</evidence>
<organism evidence="1 2">
    <name type="scientific">Thelephora ganbajun</name>
    <name type="common">Ganba fungus</name>
    <dbReference type="NCBI Taxonomy" id="370292"/>
    <lineage>
        <taxon>Eukaryota</taxon>
        <taxon>Fungi</taxon>
        <taxon>Dikarya</taxon>
        <taxon>Basidiomycota</taxon>
        <taxon>Agaricomycotina</taxon>
        <taxon>Agaricomycetes</taxon>
        <taxon>Thelephorales</taxon>
        <taxon>Thelephoraceae</taxon>
        <taxon>Thelephora</taxon>
    </lineage>
</organism>
<sequence length="79" mass="9310">VRSMENNFAPINQIPPEVFFPIPRYWNERDMDKNLIVLTHVCHGWRKALVGHSSLWTRLDCADAEKTRTYIERSKSLPL</sequence>
<reference evidence="1" key="2">
    <citation type="journal article" date="2020" name="Nat. Commun.">
        <title>Large-scale genome sequencing of mycorrhizal fungi provides insights into the early evolution of symbiotic traits.</title>
        <authorList>
            <person name="Miyauchi S."/>
            <person name="Kiss E."/>
            <person name="Kuo A."/>
            <person name="Drula E."/>
            <person name="Kohler A."/>
            <person name="Sanchez-Garcia M."/>
            <person name="Morin E."/>
            <person name="Andreopoulos B."/>
            <person name="Barry K.W."/>
            <person name="Bonito G."/>
            <person name="Buee M."/>
            <person name="Carver A."/>
            <person name="Chen C."/>
            <person name="Cichocki N."/>
            <person name="Clum A."/>
            <person name="Culley D."/>
            <person name="Crous P.W."/>
            <person name="Fauchery L."/>
            <person name="Girlanda M."/>
            <person name="Hayes R.D."/>
            <person name="Keri Z."/>
            <person name="LaButti K."/>
            <person name="Lipzen A."/>
            <person name="Lombard V."/>
            <person name="Magnuson J."/>
            <person name="Maillard F."/>
            <person name="Murat C."/>
            <person name="Nolan M."/>
            <person name="Ohm R.A."/>
            <person name="Pangilinan J."/>
            <person name="Pereira M.F."/>
            <person name="Perotto S."/>
            <person name="Peter M."/>
            <person name="Pfister S."/>
            <person name="Riley R."/>
            <person name="Sitrit Y."/>
            <person name="Stielow J.B."/>
            <person name="Szollosi G."/>
            <person name="Zifcakova L."/>
            <person name="Stursova M."/>
            <person name="Spatafora J.W."/>
            <person name="Tedersoo L."/>
            <person name="Vaario L.M."/>
            <person name="Yamada A."/>
            <person name="Yan M."/>
            <person name="Wang P."/>
            <person name="Xu J."/>
            <person name="Bruns T."/>
            <person name="Baldrian P."/>
            <person name="Vilgalys R."/>
            <person name="Dunand C."/>
            <person name="Henrissat B."/>
            <person name="Grigoriev I.V."/>
            <person name="Hibbett D."/>
            <person name="Nagy L.G."/>
            <person name="Martin F.M."/>
        </authorList>
    </citation>
    <scope>NUCLEOTIDE SEQUENCE</scope>
    <source>
        <strain evidence="1">P2</strain>
    </source>
</reference>
<protein>
    <submittedName>
        <fullName evidence="1">Uncharacterized protein</fullName>
    </submittedName>
</protein>
<accession>A0ACB6Z0I3</accession>
<dbReference type="Proteomes" id="UP000886501">
    <property type="component" value="Unassembled WGS sequence"/>
</dbReference>
<reference evidence="1" key="1">
    <citation type="submission" date="2019-10" db="EMBL/GenBank/DDBJ databases">
        <authorList>
            <consortium name="DOE Joint Genome Institute"/>
            <person name="Kuo A."/>
            <person name="Miyauchi S."/>
            <person name="Kiss E."/>
            <person name="Drula E."/>
            <person name="Kohler A."/>
            <person name="Sanchez-Garcia M."/>
            <person name="Andreopoulos B."/>
            <person name="Barry K.W."/>
            <person name="Bonito G."/>
            <person name="Buee M."/>
            <person name="Carver A."/>
            <person name="Chen C."/>
            <person name="Cichocki N."/>
            <person name="Clum A."/>
            <person name="Culley D."/>
            <person name="Crous P.W."/>
            <person name="Fauchery L."/>
            <person name="Girlanda M."/>
            <person name="Hayes R."/>
            <person name="Keri Z."/>
            <person name="Labutti K."/>
            <person name="Lipzen A."/>
            <person name="Lombard V."/>
            <person name="Magnuson J."/>
            <person name="Maillard F."/>
            <person name="Morin E."/>
            <person name="Murat C."/>
            <person name="Nolan M."/>
            <person name="Ohm R."/>
            <person name="Pangilinan J."/>
            <person name="Pereira M."/>
            <person name="Perotto S."/>
            <person name="Peter M."/>
            <person name="Riley R."/>
            <person name="Sitrit Y."/>
            <person name="Stielow B."/>
            <person name="Szollosi G."/>
            <person name="Zifcakova L."/>
            <person name="Stursova M."/>
            <person name="Spatafora J.W."/>
            <person name="Tedersoo L."/>
            <person name="Vaario L.-M."/>
            <person name="Yamada A."/>
            <person name="Yan M."/>
            <person name="Wang P."/>
            <person name="Xu J."/>
            <person name="Bruns T."/>
            <person name="Baldrian P."/>
            <person name="Vilgalys R."/>
            <person name="Henrissat B."/>
            <person name="Grigoriev I.V."/>
            <person name="Hibbett D."/>
            <person name="Nagy L.G."/>
            <person name="Martin F.M."/>
        </authorList>
    </citation>
    <scope>NUCLEOTIDE SEQUENCE</scope>
    <source>
        <strain evidence="1">P2</strain>
    </source>
</reference>
<feature type="non-terminal residue" evidence="1">
    <location>
        <position position="1"/>
    </location>
</feature>
<comment type="caution">
    <text evidence="1">The sequence shown here is derived from an EMBL/GenBank/DDBJ whole genome shotgun (WGS) entry which is preliminary data.</text>
</comment>
<dbReference type="EMBL" id="MU118299">
    <property type="protein sequence ID" value="KAF9643012.1"/>
    <property type="molecule type" value="Genomic_DNA"/>
</dbReference>
<feature type="non-terminal residue" evidence="1">
    <location>
        <position position="79"/>
    </location>
</feature>
<evidence type="ECO:0000313" key="1">
    <source>
        <dbReference type="EMBL" id="KAF9643012.1"/>
    </source>
</evidence>
<name>A0ACB6Z0I3_THEGA</name>
<proteinExistence type="predicted"/>